<dbReference type="Proteomes" id="UP000763641">
    <property type="component" value="Unassembled WGS sequence"/>
</dbReference>
<accession>A0ABS2D3F7</accession>
<proteinExistence type="predicted"/>
<evidence type="ECO:0000313" key="3">
    <source>
        <dbReference type="Proteomes" id="UP000763641"/>
    </source>
</evidence>
<dbReference type="InterPro" id="IPR011050">
    <property type="entry name" value="Pectin_lyase_fold/virulence"/>
</dbReference>
<dbReference type="Gene3D" id="2.160.20.10">
    <property type="entry name" value="Single-stranded right-handed beta-helix, Pectin lyase-like"/>
    <property type="match status" value="1"/>
</dbReference>
<keyword evidence="3" id="KW-1185">Reference proteome</keyword>
<dbReference type="InterPro" id="IPR012334">
    <property type="entry name" value="Pectin_lyas_fold"/>
</dbReference>
<reference evidence="2 3" key="1">
    <citation type="submission" date="2020-12" db="EMBL/GenBank/DDBJ databases">
        <title>Sphingomonas sp.</title>
        <authorList>
            <person name="Kim M.K."/>
        </authorList>
    </citation>
    <scope>NUCLEOTIDE SEQUENCE [LARGE SCALE GENOMIC DNA]</scope>
    <source>
        <strain evidence="2 3">BT552</strain>
    </source>
</reference>
<gene>
    <name evidence="2" type="ORF">ILT43_03640</name>
</gene>
<sequence length="309" mass="32767">MGLGLTLSALVTGIGVAATIDRRPVTPASLVPVLASAKGGETITLAEGDYGTVAMPARTFSPSLKIDARRARFTGLTLRNVKGVEITGGVVRSPTDQNFAVIVDFAQRIRLSNMAIGGARIAVAISRSQDIDVIGNDFAGTRSDGVNVAMSQRVRIERNQCRDFRPIEAVYAADGKLVRDGDHPDCVQAWSAQGYPVTSDLIIVGNTASGFMQGFFIANPHNGPEQRPFERVTVKDNILTLSAFNGIVLKNVQQADVSGNTVNTVKGSVLGAFPHPPIKAWVRVTGGQNRVCGNAVQAEPKGEGTTRCR</sequence>
<feature type="domain" description="Right handed beta helix" evidence="1">
    <location>
        <begin position="75"/>
        <end position="262"/>
    </location>
</feature>
<protein>
    <submittedName>
        <fullName evidence="2">Right-handed parallel beta-helix repeat-containing protein</fullName>
    </submittedName>
</protein>
<evidence type="ECO:0000259" key="1">
    <source>
        <dbReference type="Pfam" id="PF13229"/>
    </source>
</evidence>
<comment type="caution">
    <text evidence="2">The sequence shown here is derived from an EMBL/GenBank/DDBJ whole genome shotgun (WGS) entry which is preliminary data.</text>
</comment>
<dbReference type="Pfam" id="PF13229">
    <property type="entry name" value="Beta_helix"/>
    <property type="match status" value="1"/>
</dbReference>
<dbReference type="EMBL" id="JAFEMC010000001">
    <property type="protein sequence ID" value="MBM6575449.1"/>
    <property type="molecule type" value="Genomic_DNA"/>
</dbReference>
<dbReference type="InterPro" id="IPR039448">
    <property type="entry name" value="Beta_helix"/>
</dbReference>
<name>A0ABS2D3F7_9SPHN</name>
<evidence type="ECO:0000313" key="2">
    <source>
        <dbReference type="EMBL" id="MBM6575449.1"/>
    </source>
</evidence>
<dbReference type="SUPFAM" id="SSF51126">
    <property type="entry name" value="Pectin lyase-like"/>
    <property type="match status" value="1"/>
</dbReference>
<organism evidence="2 3">
    <name type="scientific">Sphingomonas longa</name>
    <dbReference type="NCBI Taxonomy" id="2778730"/>
    <lineage>
        <taxon>Bacteria</taxon>
        <taxon>Pseudomonadati</taxon>
        <taxon>Pseudomonadota</taxon>
        <taxon>Alphaproteobacteria</taxon>
        <taxon>Sphingomonadales</taxon>
        <taxon>Sphingomonadaceae</taxon>
        <taxon>Sphingomonas</taxon>
    </lineage>
</organism>